<reference evidence="12" key="1">
    <citation type="submission" date="2022-11" db="EMBL/GenBank/DDBJ databases">
        <title>Lacrimispora xylanolytica sy1, complete genome.</title>
        <authorList>
            <person name="Choi S."/>
        </authorList>
    </citation>
    <scope>NUCLEOTIDE SEQUENCE</scope>
    <source>
        <strain evidence="12">Sy1</strain>
    </source>
</reference>
<dbReference type="Gene3D" id="3.30.565.10">
    <property type="entry name" value="Histidine kinase-like ATPase, C-terminal domain"/>
    <property type="match status" value="1"/>
</dbReference>
<keyword evidence="4" id="KW-0597">Phosphoprotein</keyword>
<dbReference type="InterPro" id="IPR004358">
    <property type="entry name" value="Sig_transdc_His_kin-like_C"/>
</dbReference>
<dbReference type="PANTHER" id="PTHR45453:SF1">
    <property type="entry name" value="PHOSPHATE REGULON SENSOR PROTEIN PHOR"/>
    <property type="match status" value="1"/>
</dbReference>
<dbReference type="PRINTS" id="PR00344">
    <property type="entry name" value="BCTRLSENSOR"/>
</dbReference>
<evidence type="ECO:0000256" key="1">
    <source>
        <dbReference type="ARBA" id="ARBA00000085"/>
    </source>
</evidence>
<evidence type="ECO:0000256" key="2">
    <source>
        <dbReference type="ARBA" id="ARBA00004370"/>
    </source>
</evidence>
<dbReference type="Pfam" id="PF02518">
    <property type="entry name" value="HATPase_c"/>
    <property type="match status" value="1"/>
</dbReference>
<dbReference type="CDD" id="cd06225">
    <property type="entry name" value="HAMP"/>
    <property type="match status" value="1"/>
</dbReference>
<evidence type="ECO:0000256" key="3">
    <source>
        <dbReference type="ARBA" id="ARBA00012438"/>
    </source>
</evidence>
<dbReference type="InterPro" id="IPR005467">
    <property type="entry name" value="His_kinase_dom"/>
</dbReference>
<feature type="domain" description="HAMP" evidence="11">
    <location>
        <begin position="110"/>
        <end position="162"/>
    </location>
</feature>
<evidence type="ECO:0000313" key="13">
    <source>
        <dbReference type="Proteomes" id="UP001163115"/>
    </source>
</evidence>
<keyword evidence="7" id="KW-0902">Two-component regulatory system</keyword>
<dbReference type="Proteomes" id="UP001163115">
    <property type="component" value="Chromosome"/>
</dbReference>
<evidence type="ECO:0000256" key="7">
    <source>
        <dbReference type="ARBA" id="ARBA00023012"/>
    </source>
</evidence>
<dbReference type="InterPro" id="IPR036097">
    <property type="entry name" value="HisK_dim/P_sf"/>
</dbReference>
<keyword evidence="13" id="KW-1185">Reference proteome</keyword>
<evidence type="ECO:0000259" key="10">
    <source>
        <dbReference type="PROSITE" id="PS50109"/>
    </source>
</evidence>
<dbReference type="Gene3D" id="6.10.340.10">
    <property type="match status" value="1"/>
</dbReference>
<keyword evidence="8" id="KW-0175">Coiled coil</keyword>
<dbReference type="EMBL" id="CP113524">
    <property type="protein sequence ID" value="WAJ22528.1"/>
    <property type="molecule type" value="Genomic_DNA"/>
</dbReference>
<dbReference type="SMART" id="SM00387">
    <property type="entry name" value="HATPase_c"/>
    <property type="match status" value="1"/>
</dbReference>
<evidence type="ECO:0000256" key="6">
    <source>
        <dbReference type="ARBA" id="ARBA00022777"/>
    </source>
</evidence>
<proteinExistence type="predicted"/>
<keyword evidence="5" id="KW-0808">Transferase</keyword>
<gene>
    <name evidence="12" type="ORF">OW255_13195</name>
</gene>
<dbReference type="InterPro" id="IPR036890">
    <property type="entry name" value="HATPase_C_sf"/>
</dbReference>
<organism evidence="12 13">
    <name type="scientific">Lacrimispora xylanolytica</name>
    <dbReference type="NCBI Taxonomy" id="29375"/>
    <lineage>
        <taxon>Bacteria</taxon>
        <taxon>Bacillati</taxon>
        <taxon>Bacillota</taxon>
        <taxon>Clostridia</taxon>
        <taxon>Lachnospirales</taxon>
        <taxon>Lachnospiraceae</taxon>
        <taxon>Lacrimispora</taxon>
    </lineage>
</organism>
<feature type="domain" description="Histidine kinase" evidence="10">
    <location>
        <begin position="170"/>
        <end position="383"/>
    </location>
</feature>
<dbReference type="InterPro" id="IPR003594">
    <property type="entry name" value="HATPase_dom"/>
</dbReference>
<dbReference type="PANTHER" id="PTHR45453">
    <property type="entry name" value="PHOSPHATE REGULON SENSOR PROTEIN PHOR"/>
    <property type="match status" value="1"/>
</dbReference>
<dbReference type="InterPro" id="IPR050351">
    <property type="entry name" value="BphY/WalK/GraS-like"/>
</dbReference>
<keyword evidence="9" id="KW-0812">Transmembrane</keyword>
<dbReference type="PROSITE" id="PS50109">
    <property type="entry name" value="HIS_KIN"/>
    <property type="match status" value="1"/>
</dbReference>
<dbReference type="SMART" id="SM00388">
    <property type="entry name" value="HisKA"/>
    <property type="match status" value="1"/>
</dbReference>
<evidence type="ECO:0000313" key="12">
    <source>
        <dbReference type="EMBL" id="WAJ22528.1"/>
    </source>
</evidence>
<feature type="coiled-coil region" evidence="8">
    <location>
        <begin position="143"/>
        <end position="170"/>
    </location>
</feature>
<dbReference type="SUPFAM" id="SSF47384">
    <property type="entry name" value="Homodimeric domain of signal transducing histidine kinase"/>
    <property type="match status" value="1"/>
</dbReference>
<dbReference type="GO" id="GO:0016301">
    <property type="term" value="F:kinase activity"/>
    <property type="evidence" value="ECO:0007669"/>
    <property type="project" value="UniProtKB-KW"/>
</dbReference>
<evidence type="ECO:0000256" key="5">
    <source>
        <dbReference type="ARBA" id="ARBA00022679"/>
    </source>
</evidence>
<evidence type="ECO:0000256" key="8">
    <source>
        <dbReference type="SAM" id="Coils"/>
    </source>
</evidence>
<comment type="subcellular location">
    <subcellularLocation>
        <location evidence="2">Membrane</location>
    </subcellularLocation>
</comment>
<dbReference type="Pfam" id="PF00512">
    <property type="entry name" value="HisKA"/>
    <property type="match status" value="1"/>
</dbReference>
<protein>
    <recommendedName>
        <fullName evidence="3">histidine kinase</fullName>
        <ecNumber evidence="3">2.7.13.3</ecNumber>
    </recommendedName>
</protein>
<evidence type="ECO:0000256" key="4">
    <source>
        <dbReference type="ARBA" id="ARBA00022553"/>
    </source>
</evidence>
<name>A0ABY7AAC3_9FIRM</name>
<dbReference type="PROSITE" id="PS50885">
    <property type="entry name" value="HAMP"/>
    <property type="match status" value="1"/>
</dbReference>
<feature type="transmembrane region" description="Helical" evidence="9">
    <location>
        <begin position="88"/>
        <end position="106"/>
    </location>
</feature>
<sequence>MEQAIKTVERSINSPDLQNVLVTLKDTKEITVSLADEKTPRPKRRPESKHRMEITQVRNFTLEDGKTISLLFNAVITPVNATLTTLKLQLYIVTGIMIILSVFLALRIAKKVSTPIAETNKSAKALASGNYNVSFKGHGFLEIKELSDTLNTAAAELRKTENLRRELMANISHDLRTPLALIYSYAEVMHDFPDEISQDQTQIIMDETKRLSSLVNDIMDVSRLETGTMEINKRTYSITKNISQTMERVAELVRKDGYKLSFDYQEEVYVNADEIKITQAIYNLLINAIHYSVLEKDIVIRQISYKGFIRIEIEDHGCGIAPEDLPFIWDRYYKVDKIHKRGITGSGLGLSIVKKIIDLHEGTCGTKSSQDKGSVFWFQLKSG</sequence>
<evidence type="ECO:0000256" key="9">
    <source>
        <dbReference type="SAM" id="Phobius"/>
    </source>
</evidence>
<dbReference type="CDD" id="cd00082">
    <property type="entry name" value="HisKA"/>
    <property type="match status" value="1"/>
</dbReference>
<evidence type="ECO:0000259" key="11">
    <source>
        <dbReference type="PROSITE" id="PS50885"/>
    </source>
</evidence>
<dbReference type="RefSeq" id="WP_268114321.1">
    <property type="nucleotide sequence ID" value="NZ_CP113524.1"/>
</dbReference>
<dbReference type="InterPro" id="IPR003661">
    <property type="entry name" value="HisK_dim/P_dom"/>
</dbReference>
<dbReference type="InterPro" id="IPR003660">
    <property type="entry name" value="HAMP_dom"/>
</dbReference>
<keyword evidence="9" id="KW-0472">Membrane</keyword>
<dbReference type="SMART" id="SM00304">
    <property type="entry name" value="HAMP"/>
    <property type="match status" value="1"/>
</dbReference>
<dbReference type="Gene3D" id="1.10.287.130">
    <property type="match status" value="1"/>
</dbReference>
<keyword evidence="9" id="KW-1133">Transmembrane helix</keyword>
<dbReference type="Pfam" id="PF00672">
    <property type="entry name" value="HAMP"/>
    <property type="match status" value="1"/>
</dbReference>
<comment type="catalytic activity">
    <reaction evidence="1">
        <text>ATP + protein L-histidine = ADP + protein N-phospho-L-histidine.</text>
        <dbReference type="EC" id="2.7.13.3"/>
    </reaction>
</comment>
<dbReference type="SUPFAM" id="SSF55874">
    <property type="entry name" value="ATPase domain of HSP90 chaperone/DNA topoisomerase II/histidine kinase"/>
    <property type="match status" value="1"/>
</dbReference>
<dbReference type="EC" id="2.7.13.3" evidence="3"/>
<accession>A0ABY7AAC3</accession>
<keyword evidence="6 12" id="KW-0418">Kinase</keyword>